<evidence type="ECO:0000313" key="4">
    <source>
        <dbReference type="Proteomes" id="UP000532440"/>
    </source>
</evidence>
<dbReference type="PANTHER" id="PTHR46268">
    <property type="entry name" value="STRESS RESPONSE PROTEIN NHAX"/>
    <property type="match status" value="1"/>
</dbReference>
<dbReference type="PRINTS" id="PR01438">
    <property type="entry name" value="UNVRSLSTRESS"/>
</dbReference>
<reference evidence="3 4" key="1">
    <citation type="submission" date="2020-08" db="EMBL/GenBank/DDBJ databases">
        <title>Genomic Encyclopedia of Type Strains, Phase IV (KMG-IV): sequencing the most valuable type-strain genomes for metagenomic binning, comparative biology and taxonomic classification.</title>
        <authorList>
            <person name="Goeker M."/>
        </authorList>
    </citation>
    <scope>NUCLEOTIDE SEQUENCE [LARGE SCALE GENOMIC DNA]</scope>
    <source>
        <strain evidence="3 4">DSM 29781</strain>
    </source>
</reference>
<organism evidence="3 4">
    <name type="scientific">Quisquiliibacterium transsilvanicum</name>
    <dbReference type="NCBI Taxonomy" id="1549638"/>
    <lineage>
        <taxon>Bacteria</taxon>
        <taxon>Pseudomonadati</taxon>
        <taxon>Pseudomonadota</taxon>
        <taxon>Betaproteobacteria</taxon>
        <taxon>Burkholderiales</taxon>
        <taxon>Burkholderiaceae</taxon>
        <taxon>Quisquiliibacterium</taxon>
    </lineage>
</organism>
<dbReference type="PANTHER" id="PTHR46268:SF15">
    <property type="entry name" value="UNIVERSAL STRESS PROTEIN HP_0031"/>
    <property type="match status" value="1"/>
</dbReference>
<dbReference type="Proteomes" id="UP000532440">
    <property type="component" value="Unassembled WGS sequence"/>
</dbReference>
<proteinExistence type="inferred from homology"/>
<sequence length="297" mass="31710">MTAPQPLSVLVATDFSEDAGHAVARAAMLAAGLPARLSLLHVVSAPMLGALRAMFGGSDRQDTEGRMIEETRQSLRSLATMLGNLDGEIACEVRVGKIVDEVLAAAAQHDLLVLGPRGSNPLRDLILGTTAERILAKSTRPILVARQPAREPYRQVAVAMDFSPDSVAALRAAARLAPGAELAAVHAFDLPFEGKLLAAGIRDDEIQHYRAQARLDAMRGIERAAVEAGLDPMRISRVVQQGHAGRTVLEQAEHLGADLIVLGKHGESGLEEMMLGSVTRHVLSDARCDVLVARREQ</sequence>
<accession>A0A7W8HKK5</accession>
<protein>
    <submittedName>
        <fullName evidence="3">Nucleotide-binding universal stress UspA family protein</fullName>
    </submittedName>
</protein>
<evidence type="ECO:0000313" key="3">
    <source>
        <dbReference type="EMBL" id="MBB5273577.1"/>
    </source>
</evidence>
<dbReference type="InterPro" id="IPR006016">
    <property type="entry name" value="UspA"/>
</dbReference>
<name>A0A7W8HKK5_9BURK</name>
<keyword evidence="4" id="KW-1185">Reference proteome</keyword>
<dbReference type="InterPro" id="IPR006015">
    <property type="entry name" value="Universal_stress_UspA"/>
</dbReference>
<dbReference type="AlphaFoldDB" id="A0A7W8HKK5"/>
<dbReference type="InterPro" id="IPR014729">
    <property type="entry name" value="Rossmann-like_a/b/a_fold"/>
</dbReference>
<evidence type="ECO:0000256" key="1">
    <source>
        <dbReference type="ARBA" id="ARBA00008791"/>
    </source>
</evidence>
<dbReference type="SUPFAM" id="SSF52402">
    <property type="entry name" value="Adenine nucleotide alpha hydrolases-like"/>
    <property type="match status" value="2"/>
</dbReference>
<feature type="domain" description="UspA" evidence="2">
    <location>
        <begin position="9"/>
        <end position="146"/>
    </location>
</feature>
<gene>
    <name evidence="3" type="ORF">HNQ70_003607</name>
</gene>
<comment type="caution">
    <text evidence="3">The sequence shown here is derived from an EMBL/GenBank/DDBJ whole genome shotgun (WGS) entry which is preliminary data.</text>
</comment>
<comment type="similarity">
    <text evidence="1">Belongs to the universal stress protein A family.</text>
</comment>
<dbReference type="RefSeq" id="WP_183970332.1">
    <property type="nucleotide sequence ID" value="NZ_BAABEW010000020.1"/>
</dbReference>
<dbReference type="EMBL" id="JACHGB010000007">
    <property type="protein sequence ID" value="MBB5273577.1"/>
    <property type="molecule type" value="Genomic_DNA"/>
</dbReference>
<feature type="domain" description="UspA" evidence="2">
    <location>
        <begin position="153"/>
        <end position="294"/>
    </location>
</feature>
<dbReference type="CDD" id="cd00293">
    <property type="entry name" value="USP-like"/>
    <property type="match status" value="2"/>
</dbReference>
<dbReference type="Pfam" id="PF00582">
    <property type="entry name" value="Usp"/>
    <property type="match status" value="2"/>
</dbReference>
<dbReference type="Gene3D" id="3.40.50.620">
    <property type="entry name" value="HUPs"/>
    <property type="match status" value="2"/>
</dbReference>
<evidence type="ECO:0000259" key="2">
    <source>
        <dbReference type="Pfam" id="PF00582"/>
    </source>
</evidence>